<dbReference type="CDD" id="cd00090">
    <property type="entry name" value="HTH_ARSR"/>
    <property type="match status" value="1"/>
</dbReference>
<evidence type="ECO:0000313" key="2">
    <source>
        <dbReference type="EMBL" id="OGF34834.1"/>
    </source>
</evidence>
<dbReference type="SUPFAM" id="SSF46785">
    <property type="entry name" value="Winged helix' DNA-binding domain"/>
    <property type="match status" value="1"/>
</dbReference>
<dbReference type="InterPro" id="IPR051797">
    <property type="entry name" value="TrmB-like"/>
</dbReference>
<gene>
    <name evidence="2" type="ORF">A2482_02045</name>
</gene>
<dbReference type="AlphaFoldDB" id="A0A1F5T7B3"/>
<dbReference type="EMBL" id="MFGM01000067">
    <property type="protein sequence ID" value="OGF34834.1"/>
    <property type="molecule type" value="Genomic_DNA"/>
</dbReference>
<dbReference type="Pfam" id="PF01978">
    <property type="entry name" value="TrmB"/>
    <property type="match status" value="1"/>
</dbReference>
<dbReference type="InterPro" id="IPR036390">
    <property type="entry name" value="WH_DNA-bd_sf"/>
</dbReference>
<feature type="domain" description="Transcription regulator TrmB N-terminal" evidence="1">
    <location>
        <begin position="15"/>
        <end position="74"/>
    </location>
</feature>
<dbReference type="Gene3D" id="1.10.10.10">
    <property type="entry name" value="Winged helix-like DNA-binding domain superfamily/Winged helix DNA-binding domain"/>
    <property type="match status" value="1"/>
</dbReference>
<evidence type="ECO:0000259" key="1">
    <source>
        <dbReference type="Pfam" id="PF01978"/>
    </source>
</evidence>
<dbReference type="InterPro" id="IPR011991">
    <property type="entry name" value="ArsR-like_HTH"/>
</dbReference>
<protein>
    <recommendedName>
        <fullName evidence="1">Transcription regulator TrmB N-terminal domain-containing protein</fullName>
    </recommendedName>
</protein>
<dbReference type="PANTHER" id="PTHR34293:SF1">
    <property type="entry name" value="HTH-TYPE TRANSCRIPTIONAL REGULATOR TRMBL2"/>
    <property type="match status" value="1"/>
</dbReference>
<dbReference type="Proteomes" id="UP000178656">
    <property type="component" value="Unassembled WGS sequence"/>
</dbReference>
<dbReference type="InterPro" id="IPR002831">
    <property type="entry name" value="Tscrpt_reg_TrmB_N"/>
</dbReference>
<name>A0A1F5T7B3_9BACT</name>
<reference evidence="2 3" key="1">
    <citation type="journal article" date="2016" name="Nat. Commun.">
        <title>Thousands of microbial genomes shed light on interconnected biogeochemical processes in an aquifer system.</title>
        <authorList>
            <person name="Anantharaman K."/>
            <person name="Brown C.T."/>
            <person name="Hug L.A."/>
            <person name="Sharon I."/>
            <person name="Castelle C.J."/>
            <person name="Probst A.J."/>
            <person name="Thomas B.C."/>
            <person name="Singh A."/>
            <person name="Wilkins M.J."/>
            <person name="Karaoz U."/>
            <person name="Brodie E.L."/>
            <person name="Williams K.H."/>
            <person name="Hubbard S.S."/>
            <person name="Banfield J.F."/>
        </authorList>
    </citation>
    <scope>NUCLEOTIDE SEQUENCE [LARGE SCALE GENOMIC DNA]</scope>
</reference>
<proteinExistence type="predicted"/>
<evidence type="ECO:0000313" key="3">
    <source>
        <dbReference type="Proteomes" id="UP000178656"/>
    </source>
</evidence>
<accession>A0A1F5T7B3</accession>
<dbReference type="PANTHER" id="PTHR34293">
    <property type="entry name" value="HTH-TYPE TRANSCRIPTIONAL REGULATOR TRMBL2"/>
    <property type="match status" value="1"/>
</dbReference>
<organism evidence="2 3">
    <name type="scientific">Candidatus Falkowbacteria bacterium RIFOXYC2_FULL_48_21</name>
    <dbReference type="NCBI Taxonomy" id="1798005"/>
    <lineage>
        <taxon>Bacteria</taxon>
        <taxon>Candidatus Falkowiibacteriota</taxon>
    </lineage>
</organism>
<dbReference type="InterPro" id="IPR036388">
    <property type="entry name" value="WH-like_DNA-bd_sf"/>
</dbReference>
<comment type="caution">
    <text evidence="2">The sequence shown here is derived from an EMBL/GenBank/DDBJ whole genome shotgun (WGS) entry which is preliminary data.</text>
</comment>
<sequence length="192" mass="22174">MPQNLEVTKKLYTSLKRLNLSIQEIDLYIASLTIGPTTIESLAKKINVSRPNVYKVIAKLERNGLAEFSTRKKYARTFVVAPPTKALELLREKEKQFEDADKNMVAAMPDLMAHFHQGETPTKIKVLHGEEQYLKIFDQILEEATDGGEFFGSTKDFIGFITWEKETRWIKKRMEKGFYIKMGLLPSEWVNI</sequence>